<dbReference type="Pfam" id="PF00689">
    <property type="entry name" value="Cation_ATPase_C"/>
    <property type="match status" value="1"/>
</dbReference>
<name>A0ABC8TE66_9AQUA</name>
<dbReference type="SUPFAM" id="SSF81665">
    <property type="entry name" value="Calcium ATPase, transmembrane domain M"/>
    <property type="match status" value="1"/>
</dbReference>
<evidence type="ECO:0000256" key="3">
    <source>
        <dbReference type="SAM" id="Phobius"/>
    </source>
</evidence>
<comment type="caution">
    <text evidence="5">The sequence shown here is derived from an EMBL/GenBank/DDBJ whole genome shotgun (WGS) entry which is preliminary data.</text>
</comment>
<dbReference type="GO" id="GO:0046872">
    <property type="term" value="F:metal ion binding"/>
    <property type="evidence" value="ECO:0007669"/>
    <property type="project" value="UniProtKB-KW"/>
</dbReference>
<dbReference type="PANTHER" id="PTHR24093">
    <property type="entry name" value="CATION TRANSPORTING ATPASE"/>
    <property type="match status" value="1"/>
</dbReference>
<dbReference type="InterPro" id="IPR006068">
    <property type="entry name" value="ATPase_P-typ_cation-transptr_C"/>
</dbReference>
<feature type="transmembrane region" description="Helical" evidence="3">
    <location>
        <begin position="49"/>
        <end position="67"/>
    </location>
</feature>
<sequence length="145" mass="16681">MNRSPVRRNVSFITKAMWRNIFGQIIYQLAVLLVLNYDGKQLLRLKGSNAAAILKTFIFNTFVFCQLDIYRRRGFLSGTPSNHSRVPGDCCWYCSLTVAAMVNQHFDWSSEHARCTSFEMHPVDIKLAKRHNRSRPRASSGLELV</sequence>
<keyword evidence="1" id="KW-0479">Metal-binding</keyword>
<keyword evidence="2" id="KW-0460">Magnesium</keyword>
<dbReference type="Proteomes" id="UP001642360">
    <property type="component" value="Unassembled WGS sequence"/>
</dbReference>
<dbReference type="EMBL" id="CAUOFW020004819">
    <property type="protein sequence ID" value="CAK9167366.1"/>
    <property type="molecule type" value="Genomic_DNA"/>
</dbReference>
<keyword evidence="3" id="KW-0812">Transmembrane</keyword>
<evidence type="ECO:0000313" key="6">
    <source>
        <dbReference type="Proteomes" id="UP001642360"/>
    </source>
</evidence>
<feature type="domain" description="Cation-transporting P-type ATPase C-terminal" evidence="4">
    <location>
        <begin position="1"/>
        <end position="67"/>
    </location>
</feature>
<dbReference type="PANTHER" id="PTHR24093:SF462">
    <property type="entry name" value="CALCIUM-TRANSPORTING ATPASE 11, PLASMA MEMBRANE-TYPE-RELATED"/>
    <property type="match status" value="1"/>
</dbReference>
<dbReference type="InterPro" id="IPR023298">
    <property type="entry name" value="ATPase_P-typ_TM_dom_sf"/>
</dbReference>
<gene>
    <name evidence="5" type="ORF">ILEXP_LOCUS36633</name>
</gene>
<keyword evidence="6" id="KW-1185">Reference proteome</keyword>
<dbReference type="AlphaFoldDB" id="A0ABC8TE66"/>
<evidence type="ECO:0000259" key="4">
    <source>
        <dbReference type="Pfam" id="PF00689"/>
    </source>
</evidence>
<reference evidence="5 6" key="1">
    <citation type="submission" date="2024-02" db="EMBL/GenBank/DDBJ databases">
        <authorList>
            <person name="Vignale AGUSTIN F."/>
            <person name="Sosa J E."/>
            <person name="Modenutti C."/>
        </authorList>
    </citation>
    <scope>NUCLEOTIDE SEQUENCE [LARGE SCALE GENOMIC DNA]</scope>
</reference>
<evidence type="ECO:0000256" key="2">
    <source>
        <dbReference type="ARBA" id="ARBA00022842"/>
    </source>
</evidence>
<feature type="transmembrane region" description="Helical" evidence="3">
    <location>
        <begin position="21"/>
        <end position="37"/>
    </location>
</feature>
<keyword evidence="3" id="KW-0472">Membrane</keyword>
<organism evidence="5 6">
    <name type="scientific">Ilex paraguariensis</name>
    <name type="common">yerba mate</name>
    <dbReference type="NCBI Taxonomy" id="185542"/>
    <lineage>
        <taxon>Eukaryota</taxon>
        <taxon>Viridiplantae</taxon>
        <taxon>Streptophyta</taxon>
        <taxon>Embryophyta</taxon>
        <taxon>Tracheophyta</taxon>
        <taxon>Spermatophyta</taxon>
        <taxon>Magnoliopsida</taxon>
        <taxon>eudicotyledons</taxon>
        <taxon>Gunneridae</taxon>
        <taxon>Pentapetalae</taxon>
        <taxon>asterids</taxon>
        <taxon>campanulids</taxon>
        <taxon>Aquifoliales</taxon>
        <taxon>Aquifoliaceae</taxon>
        <taxon>Ilex</taxon>
    </lineage>
</organism>
<proteinExistence type="predicted"/>
<accession>A0ABC8TE66</accession>
<keyword evidence="3" id="KW-1133">Transmembrane helix</keyword>
<evidence type="ECO:0000313" key="5">
    <source>
        <dbReference type="EMBL" id="CAK9167366.1"/>
    </source>
</evidence>
<protein>
    <recommendedName>
        <fullName evidence="4">Cation-transporting P-type ATPase C-terminal domain-containing protein</fullName>
    </recommendedName>
</protein>
<evidence type="ECO:0000256" key="1">
    <source>
        <dbReference type="ARBA" id="ARBA00022723"/>
    </source>
</evidence>